<evidence type="ECO:0000313" key="3">
    <source>
        <dbReference type="EMBL" id="GGL75299.1"/>
    </source>
</evidence>
<dbReference type="Pfam" id="PF01841">
    <property type="entry name" value="Transglut_core"/>
    <property type="match status" value="1"/>
</dbReference>
<dbReference type="GO" id="GO:0008233">
    <property type="term" value="F:peptidase activity"/>
    <property type="evidence" value="ECO:0007669"/>
    <property type="project" value="UniProtKB-KW"/>
</dbReference>
<evidence type="ECO:0000313" key="5">
    <source>
        <dbReference type="Proteomes" id="UP000552836"/>
    </source>
</evidence>
<feature type="transmembrane region" description="Helical" evidence="1">
    <location>
        <begin position="84"/>
        <end position="102"/>
    </location>
</feature>
<comment type="caution">
    <text evidence="4">The sequence shown here is derived from an EMBL/GenBank/DDBJ whole genome shotgun (WGS) entry which is preliminary data.</text>
</comment>
<dbReference type="InterPro" id="IPR021878">
    <property type="entry name" value="TgpA_N"/>
</dbReference>
<dbReference type="SMART" id="SM00460">
    <property type="entry name" value="TGc"/>
    <property type="match status" value="1"/>
</dbReference>
<reference evidence="3" key="4">
    <citation type="submission" date="2024-05" db="EMBL/GenBank/DDBJ databases">
        <authorList>
            <person name="Sun Q."/>
            <person name="Zhou Y."/>
        </authorList>
    </citation>
    <scope>NUCLEOTIDE SEQUENCE</scope>
    <source>
        <strain evidence="3">CGMCC 4.5581</strain>
    </source>
</reference>
<feature type="transmembrane region" description="Helical" evidence="1">
    <location>
        <begin position="630"/>
        <end position="650"/>
    </location>
</feature>
<dbReference type="Proteomes" id="UP000552836">
    <property type="component" value="Unassembled WGS sequence"/>
</dbReference>
<dbReference type="PANTHER" id="PTHR42736:SF1">
    <property type="entry name" value="PROTEIN-GLUTAMINE GAMMA-GLUTAMYLTRANSFERASE"/>
    <property type="match status" value="1"/>
</dbReference>
<reference evidence="3" key="1">
    <citation type="journal article" date="2014" name="Int. J. Syst. Evol. Microbiol.">
        <title>Complete genome of a new Firmicutes species belonging to the dominant human colonic microbiota ('Ruminococcus bicirculans') reveals two chromosomes and a selective capacity to utilize plant glucans.</title>
        <authorList>
            <consortium name="NISC Comparative Sequencing Program"/>
            <person name="Wegmann U."/>
            <person name="Louis P."/>
            <person name="Goesmann A."/>
            <person name="Henrissat B."/>
            <person name="Duncan S.H."/>
            <person name="Flint H.J."/>
        </authorList>
    </citation>
    <scope>NUCLEOTIDE SEQUENCE</scope>
    <source>
        <strain evidence="3">CGMCC 4.5581</strain>
    </source>
</reference>
<evidence type="ECO:0000313" key="4">
    <source>
        <dbReference type="EMBL" id="NIH69617.1"/>
    </source>
</evidence>
<accession>A0A846LQE0</accession>
<dbReference type="EMBL" id="BMMI01000006">
    <property type="protein sequence ID" value="GGL75299.1"/>
    <property type="molecule type" value="Genomic_DNA"/>
</dbReference>
<evidence type="ECO:0000256" key="1">
    <source>
        <dbReference type="SAM" id="Phobius"/>
    </source>
</evidence>
<dbReference type="Proteomes" id="UP000648663">
    <property type="component" value="Unassembled WGS sequence"/>
</dbReference>
<feature type="transmembrane region" description="Helical" evidence="1">
    <location>
        <begin position="231"/>
        <end position="253"/>
    </location>
</feature>
<feature type="transmembrane region" description="Helical" evidence="1">
    <location>
        <begin position="20"/>
        <end position="37"/>
    </location>
</feature>
<evidence type="ECO:0000313" key="6">
    <source>
        <dbReference type="Proteomes" id="UP000648663"/>
    </source>
</evidence>
<reference evidence="4 5" key="3">
    <citation type="submission" date="2020-02" db="EMBL/GenBank/DDBJ databases">
        <title>Sequencing the genomes of 1000 actinobacteria strains.</title>
        <authorList>
            <person name="Klenk H.-P."/>
        </authorList>
    </citation>
    <scope>NUCLEOTIDE SEQUENCE [LARGE SCALE GENOMIC DNA]</scope>
    <source>
        <strain evidence="4 5">DSM 45201</strain>
    </source>
</reference>
<evidence type="ECO:0000259" key="2">
    <source>
        <dbReference type="SMART" id="SM00460"/>
    </source>
</evidence>
<dbReference type="InterPro" id="IPR002931">
    <property type="entry name" value="Transglutaminase-like"/>
</dbReference>
<dbReference type="InterPro" id="IPR052901">
    <property type="entry name" value="Bact_TGase-like"/>
</dbReference>
<feature type="transmembrane region" description="Helical" evidence="1">
    <location>
        <begin position="142"/>
        <end position="165"/>
    </location>
</feature>
<feature type="transmembrane region" description="Helical" evidence="1">
    <location>
        <begin position="177"/>
        <end position="210"/>
    </location>
</feature>
<name>A0A846LQE0_9ACTN</name>
<keyword evidence="6" id="KW-1185">Reference proteome</keyword>
<protein>
    <submittedName>
        <fullName evidence="3 4">Transglutaminase</fullName>
    </submittedName>
</protein>
<feature type="transmembrane region" description="Helical" evidence="1">
    <location>
        <begin position="42"/>
        <end position="64"/>
    </location>
</feature>
<dbReference type="RefSeq" id="WP_166757077.1">
    <property type="nucleotide sequence ID" value="NZ_BAABJU010000020.1"/>
</dbReference>
<keyword evidence="4" id="KW-0378">Hydrolase</keyword>
<dbReference type="InterPro" id="IPR038765">
    <property type="entry name" value="Papain-like_cys_pep_sf"/>
</dbReference>
<gene>
    <name evidence="4" type="ORF">FB380_004105</name>
    <name evidence="3" type="ORF">GCM10011589_34170</name>
</gene>
<dbReference type="EMBL" id="JAAMPA010000002">
    <property type="protein sequence ID" value="NIH69617.1"/>
    <property type="molecule type" value="Genomic_DNA"/>
</dbReference>
<keyword evidence="4" id="KW-0645">Protease</keyword>
<keyword evidence="1" id="KW-1133">Transmembrane helix</keyword>
<reference evidence="6" key="2">
    <citation type="journal article" date="2019" name="Int. J. Syst. Evol. Microbiol.">
        <title>The Global Catalogue of Microorganisms (GCM) 10K type strain sequencing project: providing services to taxonomists for standard genome sequencing and annotation.</title>
        <authorList>
            <consortium name="The Broad Institute Genomics Platform"/>
            <consortium name="The Broad Institute Genome Sequencing Center for Infectious Disease"/>
            <person name="Wu L."/>
            <person name="Ma J."/>
        </authorList>
    </citation>
    <scope>NUCLEOTIDE SEQUENCE [LARGE SCALE GENOMIC DNA]</scope>
    <source>
        <strain evidence="6">CGMCC 4.5581</strain>
    </source>
</reference>
<dbReference type="GO" id="GO:0006508">
    <property type="term" value="P:proteolysis"/>
    <property type="evidence" value="ECO:0007669"/>
    <property type="project" value="UniProtKB-KW"/>
</dbReference>
<organism evidence="4 5">
    <name type="scientific">Modestobacter marinus</name>
    <dbReference type="NCBI Taxonomy" id="477641"/>
    <lineage>
        <taxon>Bacteria</taxon>
        <taxon>Bacillati</taxon>
        <taxon>Actinomycetota</taxon>
        <taxon>Actinomycetes</taxon>
        <taxon>Geodermatophilales</taxon>
        <taxon>Geodermatophilaceae</taxon>
        <taxon>Modestobacter</taxon>
    </lineage>
</organism>
<proteinExistence type="predicted"/>
<keyword evidence="1" id="KW-0812">Transmembrane</keyword>
<dbReference type="Gene3D" id="3.10.620.30">
    <property type="match status" value="1"/>
</dbReference>
<feature type="domain" description="Transglutaminase-like" evidence="2">
    <location>
        <begin position="495"/>
        <end position="565"/>
    </location>
</feature>
<dbReference type="PANTHER" id="PTHR42736">
    <property type="entry name" value="PROTEIN-GLUTAMINE GAMMA-GLUTAMYLTRANSFERASE"/>
    <property type="match status" value="1"/>
</dbReference>
<dbReference type="AlphaFoldDB" id="A0A846LQE0"/>
<keyword evidence="1" id="KW-0472">Membrane</keyword>
<dbReference type="SUPFAM" id="SSF54001">
    <property type="entry name" value="Cysteine proteinases"/>
    <property type="match status" value="1"/>
</dbReference>
<sequence length="784" mass="81021">MSGQVDELPRATRGGPGTGIAVAVAVGLGALALDPVFAARTWLLPVTLVVAAVGLGGVGLRALLDRLVDAAADDSPWWSGPARLAVPLGQVALVLVVLTVVFTPERARAGVLPTLGSLADLAGLLADGTAEIQEQTTPALPLTGLVALTTVFVALIALAVDLLAVPARQPALGGLGLLVLYCVPVSTVIGEVALISFAAPAAGFAVLLWADQRGRLVGDGRGGSGSPMGTGTLPALRTGVVALVAGLLVPAFVPMLAEGSLAAGLGGAGTGNGVGTALDPVAEMAGQLSLPEPIDLLALDASVADPGYLRSVSLDEYSGDVGWRMSNLDGQESIATEGPLAPLPDARSSRAVTGRVTVLEHDDRFLPLLDSPLSVQVLGSEDEDWRFDPAARTVFGRDVTTGGLSYRFTAQQPQPSTAELAAAPLDAGDPLVQRYTALPDLDPSVTALAEQLTDPAQSPYERVRAVLGLFTDPANGFTYSLSTSQGTTGDDLADFLRLKRGYCEQYAGAMAVLVRAAGVPARVVLGYTPGQAEEDGERLVTTDDAHAWVEAWFAGIGWIPFDPTPIAADRAVELPWAPRTDAADDDTPDSFTPGADVPVPAAPTAELDRDDQYVPPLAPQAAPQQELTPWLLGATGTLVVLALAAVPFLVRRRQRAARLAEGRPGALWDELLATTLDLGVELPGTSTARQLARELAHRLADTDPAVVAAVRTLALAQERAVYGPPAGRPGADPTLRGALTTVRRALLRSATRGQRVRAAVWPASTLTAAAGWAAARAPRRPRSA</sequence>
<dbReference type="Pfam" id="PF11992">
    <property type="entry name" value="TgpA_N"/>
    <property type="match status" value="1"/>
</dbReference>